<organism evidence="1 2">
    <name type="scientific">Holothuria leucospilota</name>
    <name type="common">Black long sea cucumber</name>
    <name type="synonym">Mertensiothuria leucospilota</name>
    <dbReference type="NCBI Taxonomy" id="206669"/>
    <lineage>
        <taxon>Eukaryota</taxon>
        <taxon>Metazoa</taxon>
        <taxon>Echinodermata</taxon>
        <taxon>Eleutherozoa</taxon>
        <taxon>Echinozoa</taxon>
        <taxon>Holothuroidea</taxon>
        <taxon>Aspidochirotacea</taxon>
        <taxon>Aspidochirotida</taxon>
        <taxon>Holothuriidae</taxon>
        <taxon>Holothuria</taxon>
    </lineage>
</organism>
<sequence>MNECAECHGAAGFNNSYSFEGSVNTPCSWLQWEMDKDGRMLKIQEEGTVGELVEHITAILPQFLQHCYVKREQAAAYNAQREKAVPESHNSHSALLQVDFSENFTCVAQDEIQSAHWNQRQVSLFTAAIWHSGSLHSHILVSDNLTHSKDDTTANMDVLLGYLPDSVSSISIWSDGPASQFKNRYMAASLHPLGKAHKIDIEWNFFATSHGKGPVDGIGGSAKRFVMQKVLNGQHIVTNAASFADAASTMENVCVTEVSTTEITRRNGRLNLEDIFSQAEPITAIGKMHFLKVTSDGVVSHVLTKDSTNRNDVETHSRVGAIVVGDWFLVEYKGKRFPGEVVAVHGGEVGEYQVSVMERVGRYWKWPAQKDAIFYMEEKMVAKLDAPEVVNNRGHFKFSAEI</sequence>
<dbReference type="AlphaFoldDB" id="A0A9Q0YAG3"/>
<dbReference type="Proteomes" id="UP001152320">
    <property type="component" value="Unassembled WGS sequence"/>
</dbReference>
<proteinExistence type="predicted"/>
<dbReference type="OrthoDB" id="10050606at2759"/>
<evidence type="ECO:0000313" key="1">
    <source>
        <dbReference type="EMBL" id="KAJ8019103.1"/>
    </source>
</evidence>
<accession>A0A9Q0YAG3</accession>
<reference evidence="1" key="1">
    <citation type="submission" date="2021-10" db="EMBL/GenBank/DDBJ databases">
        <title>Tropical sea cucumber genome reveals ecological adaptation and Cuvierian tubules defense mechanism.</title>
        <authorList>
            <person name="Chen T."/>
        </authorList>
    </citation>
    <scope>NUCLEOTIDE SEQUENCE</scope>
    <source>
        <strain evidence="1">Nanhai2018</strain>
        <tissue evidence="1">Muscle</tissue>
    </source>
</reference>
<keyword evidence="2" id="KW-1185">Reference proteome</keyword>
<protein>
    <submittedName>
        <fullName evidence="1">Uncharacterized protein</fullName>
    </submittedName>
</protein>
<dbReference type="EMBL" id="JAIZAY010000083">
    <property type="protein sequence ID" value="KAJ8019103.1"/>
    <property type="molecule type" value="Genomic_DNA"/>
</dbReference>
<dbReference type="PANTHER" id="PTHR46601:SF2">
    <property type="entry name" value="UBIQUITIN-LIKE PROTEASE FAMILY PROFILE DOMAIN-CONTAINING PROTEIN"/>
    <property type="match status" value="1"/>
</dbReference>
<comment type="caution">
    <text evidence="1">The sequence shown here is derived from an EMBL/GenBank/DDBJ whole genome shotgun (WGS) entry which is preliminary data.</text>
</comment>
<dbReference type="PANTHER" id="PTHR46601">
    <property type="entry name" value="ULP_PROTEASE DOMAIN-CONTAINING PROTEIN"/>
    <property type="match status" value="1"/>
</dbReference>
<evidence type="ECO:0000313" key="2">
    <source>
        <dbReference type="Proteomes" id="UP001152320"/>
    </source>
</evidence>
<name>A0A9Q0YAG3_HOLLE</name>
<gene>
    <name evidence="1" type="ORF">HOLleu_42511</name>
</gene>